<keyword evidence="3" id="KW-1185">Reference proteome</keyword>
<evidence type="ECO:0000256" key="1">
    <source>
        <dbReference type="SAM" id="MobiDB-lite"/>
    </source>
</evidence>
<dbReference type="AlphaFoldDB" id="Q3Z6A9"/>
<sequence length="47" mass="5122">MRLPFSMITTSQPQIQGQAGGKAGTTKAPGYKNGERVLNPAPRFRFD</sequence>
<protein>
    <submittedName>
        <fullName evidence="2">Uncharacterized protein</fullName>
    </submittedName>
</protein>
<accession>Q3Z6A9</accession>
<reference evidence="2 3" key="1">
    <citation type="journal article" date="2005" name="Science">
        <title>Genome sequence of the PCE-dechlorinating bacterium Dehalococcoides ethenogenes.</title>
        <authorList>
            <person name="Seshadri R."/>
            <person name="Adrian L."/>
            <person name="Fouts D.E."/>
            <person name="Eisen J.A."/>
            <person name="Phillippy A.M."/>
            <person name="Methe B.A."/>
            <person name="Ward N.L."/>
            <person name="Nelson W.C."/>
            <person name="Deboy R.T."/>
            <person name="Khouri H.M."/>
            <person name="Kolonay J.F."/>
            <person name="Dodson R.J."/>
            <person name="Daugherty S.C."/>
            <person name="Brinkac L.M."/>
            <person name="Sullivan S.A."/>
            <person name="Madupu R."/>
            <person name="Nelson K.E."/>
            <person name="Kang K.H."/>
            <person name="Impraim M."/>
            <person name="Tran K."/>
            <person name="Robinson J.M."/>
            <person name="Forberger H.A."/>
            <person name="Fraser C.M."/>
            <person name="Zinder S.H."/>
            <person name="Heidelberg J.F."/>
        </authorList>
    </citation>
    <scope>NUCLEOTIDE SEQUENCE [LARGE SCALE GENOMIC DNA]</scope>
    <source>
        <strain evidence="3">ATCC BAA-2266 / KCTC 15142 / 195</strain>
    </source>
</reference>
<gene>
    <name evidence="2" type="ordered locus">DET1542</name>
</gene>
<dbReference type="HOGENOM" id="CLU_3327116_0_0_0"/>
<dbReference type="KEGG" id="det:DET1542"/>
<feature type="region of interest" description="Disordered" evidence="1">
    <location>
        <begin position="1"/>
        <end position="47"/>
    </location>
</feature>
<organism evidence="2 3">
    <name type="scientific">Dehalococcoides mccartyi (strain ATCC BAA-2266 / KCTC 15142 / 195)</name>
    <name type="common">Dehalococcoides ethenogenes (strain 195)</name>
    <dbReference type="NCBI Taxonomy" id="243164"/>
    <lineage>
        <taxon>Bacteria</taxon>
        <taxon>Bacillati</taxon>
        <taxon>Chloroflexota</taxon>
        <taxon>Dehalococcoidia</taxon>
        <taxon>Dehalococcoidales</taxon>
        <taxon>Dehalococcoidaceae</taxon>
        <taxon>Dehalococcoides</taxon>
    </lineage>
</organism>
<evidence type="ECO:0000313" key="2">
    <source>
        <dbReference type="EMBL" id="AAW39225.1"/>
    </source>
</evidence>
<dbReference type="InParanoid" id="Q3Z6A9"/>
<evidence type="ECO:0000313" key="3">
    <source>
        <dbReference type="Proteomes" id="UP000008289"/>
    </source>
</evidence>
<dbReference type="EMBL" id="CP000027">
    <property type="protein sequence ID" value="AAW39225.1"/>
    <property type="molecule type" value="Genomic_DNA"/>
</dbReference>
<proteinExistence type="predicted"/>
<name>Q3Z6A9_DEHM1</name>
<dbReference type="Proteomes" id="UP000008289">
    <property type="component" value="Chromosome"/>
</dbReference>